<keyword evidence="1" id="KW-0472">Membrane</keyword>
<dbReference type="AlphaFoldDB" id="A0A2Z3GVR1"/>
<organism evidence="2 3">
    <name type="scientific">Gemmata obscuriglobus</name>
    <dbReference type="NCBI Taxonomy" id="114"/>
    <lineage>
        <taxon>Bacteria</taxon>
        <taxon>Pseudomonadati</taxon>
        <taxon>Planctomycetota</taxon>
        <taxon>Planctomycetia</taxon>
        <taxon>Gemmatales</taxon>
        <taxon>Gemmataceae</taxon>
        <taxon>Gemmata</taxon>
    </lineage>
</organism>
<name>A0A2Z3GVR1_9BACT</name>
<accession>A0A2Z3GVR1</accession>
<reference evidence="2 3" key="1">
    <citation type="submission" date="2018-01" db="EMBL/GenBank/DDBJ databases">
        <title>G. obscuriglobus.</title>
        <authorList>
            <person name="Franke J."/>
            <person name="Blomberg W."/>
            <person name="Selmecki A."/>
        </authorList>
    </citation>
    <scope>NUCLEOTIDE SEQUENCE [LARGE SCALE GENOMIC DNA]</scope>
    <source>
        <strain evidence="2 3">DSM 5831</strain>
    </source>
</reference>
<dbReference type="EMBL" id="CP025958">
    <property type="protein sequence ID" value="AWM38509.1"/>
    <property type="molecule type" value="Genomic_DNA"/>
</dbReference>
<dbReference type="Proteomes" id="UP000245802">
    <property type="component" value="Chromosome"/>
</dbReference>
<sequence>MGTVFSYARLVAGSCLVFWGLWLAFRSNGVAPALGIISSGVGLAAALHETAYVAARYLRAPQLPR</sequence>
<gene>
    <name evidence="2" type="ORF">C1280_16990</name>
</gene>
<keyword evidence="1" id="KW-1133">Transmembrane helix</keyword>
<dbReference type="KEGG" id="gog:C1280_16990"/>
<evidence type="ECO:0000313" key="3">
    <source>
        <dbReference type="Proteomes" id="UP000245802"/>
    </source>
</evidence>
<evidence type="ECO:0000256" key="1">
    <source>
        <dbReference type="SAM" id="Phobius"/>
    </source>
</evidence>
<feature type="transmembrane region" description="Helical" evidence="1">
    <location>
        <begin position="7"/>
        <end position="25"/>
    </location>
</feature>
<keyword evidence="1" id="KW-0812">Transmembrane</keyword>
<proteinExistence type="predicted"/>
<feature type="transmembrane region" description="Helical" evidence="1">
    <location>
        <begin position="31"/>
        <end position="55"/>
    </location>
</feature>
<evidence type="ECO:0000313" key="2">
    <source>
        <dbReference type="EMBL" id="AWM38509.1"/>
    </source>
</evidence>
<keyword evidence="3" id="KW-1185">Reference proteome</keyword>
<protein>
    <submittedName>
        <fullName evidence="2">Uncharacterized protein</fullName>
    </submittedName>
</protein>